<feature type="transmembrane region" description="Helical" evidence="1">
    <location>
        <begin position="428"/>
        <end position="447"/>
    </location>
</feature>
<keyword evidence="1" id="KW-0812">Transmembrane</keyword>
<protein>
    <submittedName>
        <fullName evidence="2">Uncharacterized iron-regulated membrane protein</fullName>
    </submittedName>
</protein>
<dbReference type="OrthoDB" id="9776609at2"/>
<dbReference type="InterPro" id="IPR005625">
    <property type="entry name" value="PepSY-ass_TM"/>
</dbReference>
<evidence type="ECO:0000313" key="3">
    <source>
        <dbReference type="Proteomes" id="UP000199759"/>
    </source>
</evidence>
<feature type="transmembrane region" description="Helical" evidence="1">
    <location>
        <begin position="150"/>
        <end position="174"/>
    </location>
</feature>
<dbReference type="Pfam" id="PF03929">
    <property type="entry name" value="PepSY_TM"/>
    <property type="match status" value="1"/>
</dbReference>
<feature type="transmembrane region" description="Helical" evidence="1">
    <location>
        <begin position="12"/>
        <end position="32"/>
    </location>
</feature>
<dbReference type="AlphaFoldDB" id="A0A1G9TWC6"/>
<dbReference type="Proteomes" id="UP000199759">
    <property type="component" value="Unassembled WGS sequence"/>
</dbReference>
<feature type="transmembrane region" description="Helical" evidence="1">
    <location>
        <begin position="195"/>
        <end position="217"/>
    </location>
</feature>
<dbReference type="PANTHER" id="PTHR34219">
    <property type="entry name" value="IRON-REGULATED INNER MEMBRANE PROTEIN-RELATED"/>
    <property type="match status" value="1"/>
</dbReference>
<keyword evidence="1" id="KW-1133">Transmembrane helix</keyword>
<reference evidence="2 3" key="1">
    <citation type="submission" date="2016-10" db="EMBL/GenBank/DDBJ databases">
        <authorList>
            <person name="de Groot N.N."/>
        </authorList>
    </citation>
    <scope>NUCLEOTIDE SEQUENCE [LARGE SCALE GENOMIC DNA]</scope>
    <source>
        <strain evidence="2 3">DSM 16077</strain>
    </source>
</reference>
<proteinExistence type="predicted"/>
<organism evidence="2 3">
    <name type="scientific">Maricaulis salignorans</name>
    <dbReference type="NCBI Taxonomy" id="144026"/>
    <lineage>
        <taxon>Bacteria</taxon>
        <taxon>Pseudomonadati</taxon>
        <taxon>Pseudomonadota</taxon>
        <taxon>Alphaproteobacteria</taxon>
        <taxon>Maricaulales</taxon>
        <taxon>Maricaulaceae</taxon>
        <taxon>Maricaulis</taxon>
    </lineage>
</organism>
<accession>A0A1G9TWC6</accession>
<keyword evidence="3" id="KW-1185">Reference proteome</keyword>
<feature type="transmembrane region" description="Helical" evidence="1">
    <location>
        <begin position="392"/>
        <end position="416"/>
    </location>
</feature>
<feature type="transmembrane region" description="Helical" evidence="1">
    <location>
        <begin position="492"/>
        <end position="511"/>
    </location>
</feature>
<name>A0A1G9TWC6_9PROT</name>
<evidence type="ECO:0000313" key="2">
    <source>
        <dbReference type="EMBL" id="SDM52039.1"/>
    </source>
</evidence>
<feature type="transmembrane region" description="Helical" evidence="1">
    <location>
        <begin position="351"/>
        <end position="371"/>
    </location>
</feature>
<dbReference type="RefSeq" id="WP_091770573.1">
    <property type="nucleotide sequence ID" value="NZ_FNHG01000013.1"/>
</dbReference>
<sequence length="550" mass="59307">MRTDIVRMYKDIHAWVGIVSGLALFIAFYAGALTMFEQPIQRWASAPADLAEPVPLESVPALIAATRAAHPESARSYRIHVETGPENPARLSWDVGGDREHGPDAVYGTALDAAGALETARLNASPVGEFIDVLHQQVGLPFDHEISMPIMGAVSLLYAIALVSGLIIIIPSLVKDMFALRLGKNLKRMWLDVHNALGIFSLPFHIVMALSAVVFAFHDQFYDAQNVVVYQGELEAQWSQDGNAPEPFDPQAQPLPPAEIVTRAATQAPGFTVTTLEYRAGPDGRLGGRMMGYDPRWGMRGPTYGLVGFDVYTGEITDAAYLPGHQSGWAALVTSFFALHFGNYGGEPVRWGYFLFGLAGAFLFYSGNLLWIETRRKRLTKRHGVRAQSRSAHILGALTVGVALGSIAGISTTLVAAKWMAGHVENLAMAHSWIYYLVFLASIGWAFRRGAGQGGADLLWLCAFTTLLIPVTSLIALLPFNGGLWTWSGPVLLLDGVAAIGAGLFAAFARLTRQRALKGPRDSVWSAHVHEAERAAACPPAAGGEAPAPD</sequence>
<feature type="transmembrane region" description="Helical" evidence="1">
    <location>
        <begin position="459"/>
        <end position="480"/>
    </location>
</feature>
<dbReference type="EMBL" id="FNHG01000013">
    <property type="protein sequence ID" value="SDM52039.1"/>
    <property type="molecule type" value="Genomic_DNA"/>
</dbReference>
<evidence type="ECO:0000256" key="1">
    <source>
        <dbReference type="SAM" id="Phobius"/>
    </source>
</evidence>
<gene>
    <name evidence="2" type="ORF">SAMN04488568_11334</name>
</gene>
<keyword evidence="1" id="KW-0472">Membrane</keyword>
<dbReference type="PANTHER" id="PTHR34219:SF9">
    <property type="entry name" value="IRON-REGULATED INNER MEMBRANE PROTEIN"/>
    <property type="match status" value="1"/>
</dbReference>
<dbReference type="STRING" id="144026.SAMN04488568_11334"/>